<keyword evidence="1 6" id="KW-0489">Methyltransferase</keyword>
<dbReference type="CDD" id="cd02440">
    <property type="entry name" value="AdoMet_MTases"/>
    <property type="match status" value="1"/>
</dbReference>
<dbReference type="InterPro" id="IPR001737">
    <property type="entry name" value="KsgA/Erm"/>
</dbReference>
<dbReference type="PANTHER" id="PTHR11727:SF14">
    <property type="entry name" value="BLL8166 PROTEIN"/>
    <property type="match status" value="1"/>
</dbReference>
<accession>A0A4R0PFX5</accession>
<dbReference type="Gene3D" id="3.40.50.150">
    <property type="entry name" value="Vaccinia Virus protein VP39"/>
    <property type="match status" value="1"/>
</dbReference>
<keyword evidence="4" id="KW-0694">RNA-binding</keyword>
<sequence length="174" mass="18970">MAPRTVGAVAPTSSETAALMASFVNVGSGLPVLELGPGTGAITRALLATGLPQDRLYTVEYSRRFCRQLREAYPRLHVVQGDAFALHQTLTASRPRAFDAVISGLPLLNFPKSKRQALLNEALDLLAPGRPFVQFSYGVAAPVTPSSQDVRMTRTPWVLRNVPPARVWIYAREE</sequence>
<dbReference type="AlphaFoldDB" id="A0A4R0PFX5"/>
<evidence type="ECO:0000256" key="4">
    <source>
        <dbReference type="ARBA" id="ARBA00022884"/>
    </source>
</evidence>
<gene>
    <name evidence="6" type="ORF">E0D97_02900</name>
</gene>
<dbReference type="EMBL" id="SJST01000001">
    <property type="protein sequence ID" value="TCD16746.1"/>
    <property type="molecule type" value="Genomic_DNA"/>
</dbReference>
<dbReference type="SUPFAM" id="SSF53335">
    <property type="entry name" value="S-adenosyl-L-methionine-dependent methyltransferases"/>
    <property type="match status" value="1"/>
</dbReference>
<dbReference type="Pfam" id="PF13649">
    <property type="entry name" value="Methyltransf_25"/>
    <property type="match status" value="1"/>
</dbReference>
<name>A0A4R0PFX5_9HYPH</name>
<dbReference type="PANTHER" id="PTHR11727">
    <property type="entry name" value="DIMETHYLADENOSINE TRANSFERASE"/>
    <property type="match status" value="1"/>
</dbReference>
<reference evidence="6 7" key="1">
    <citation type="journal article" date="2015" name="Antonie Van Leeuwenhoek">
        <title>Oricola cellulosilytica gen. nov., sp. nov., a cellulose-degrading bacterium of the family Phyllobacteriaceae isolated from surface seashore water, and emended descriptions of Mesorhizobium loti and Phyllobacterium myrsinacearum.</title>
        <authorList>
            <person name="Hameed A."/>
            <person name="Shahina M."/>
            <person name="Lai W.A."/>
            <person name="Lin S.Y."/>
            <person name="Young L.S."/>
            <person name="Liu Y.C."/>
            <person name="Hsu Y.H."/>
            <person name="Young C.C."/>
        </authorList>
    </citation>
    <scope>NUCLEOTIDE SEQUENCE [LARGE SCALE GENOMIC DNA]</scope>
    <source>
        <strain evidence="6 7">KCTC 52183</strain>
    </source>
</reference>
<evidence type="ECO:0000256" key="1">
    <source>
        <dbReference type="ARBA" id="ARBA00022603"/>
    </source>
</evidence>
<keyword evidence="3" id="KW-0949">S-adenosyl-L-methionine</keyword>
<evidence type="ECO:0000313" key="6">
    <source>
        <dbReference type="EMBL" id="TCD16746.1"/>
    </source>
</evidence>
<dbReference type="OrthoDB" id="9805585at2"/>
<proteinExistence type="predicted"/>
<evidence type="ECO:0000256" key="2">
    <source>
        <dbReference type="ARBA" id="ARBA00022679"/>
    </source>
</evidence>
<dbReference type="InterPro" id="IPR041698">
    <property type="entry name" value="Methyltransf_25"/>
</dbReference>
<keyword evidence="2 6" id="KW-0808">Transferase</keyword>
<protein>
    <submittedName>
        <fullName evidence="6">Methyltransferase domain-containing protein</fullName>
    </submittedName>
</protein>
<keyword evidence="7" id="KW-1185">Reference proteome</keyword>
<dbReference type="Proteomes" id="UP000291301">
    <property type="component" value="Unassembled WGS sequence"/>
</dbReference>
<dbReference type="SMART" id="SM00650">
    <property type="entry name" value="rADc"/>
    <property type="match status" value="1"/>
</dbReference>
<dbReference type="GO" id="GO:0003723">
    <property type="term" value="F:RNA binding"/>
    <property type="evidence" value="ECO:0007669"/>
    <property type="project" value="UniProtKB-KW"/>
</dbReference>
<organism evidence="6 7">
    <name type="scientific">Oricola cellulosilytica</name>
    <dbReference type="NCBI Taxonomy" id="1429082"/>
    <lineage>
        <taxon>Bacteria</taxon>
        <taxon>Pseudomonadati</taxon>
        <taxon>Pseudomonadota</taxon>
        <taxon>Alphaproteobacteria</taxon>
        <taxon>Hyphomicrobiales</taxon>
        <taxon>Ahrensiaceae</taxon>
        <taxon>Oricola</taxon>
    </lineage>
</organism>
<dbReference type="GO" id="GO:0000179">
    <property type="term" value="F:rRNA (adenine-N6,N6-)-dimethyltransferase activity"/>
    <property type="evidence" value="ECO:0007669"/>
    <property type="project" value="InterPro"/>
</dbReference>
<evidence type="ECO:0000259" key="5">
    <source>
        <dbReference type="SMART" id="SM00650"/>
    </source>
</evidence>
<feature type="domain" description="Ribosomal RNA adenine methylase transferase N-terminal" evidence="5">
    <location>
        <begin position="16"/>
        <end position="156"/>
    </location>
</feature>
<comment type="caution">
    <text evidence="6">The sequence shown here is derived from an EMBL/GenBank/DDBJ whole genome shotgun (WGS) entry which is preliminary data.</text>
</comment>
<evidence type="ECO:0000256" key="3">
    <source>
        <dbReference type="ARBA" id="ARBA00022691"/>
    </source>
</evidence>
<evidence type="ECO:0000313" key="7">
    <source>
        <dbReference type="Proteomes" id="UP000291301"/>
    </source>
</evidence>
<dbReference type="InterPro" id="IPR029063">
    <property type="entry name" value="SAM-dependent_MTases_sf"/>
</dbReference>
<dbReference type="InterPro" id="IPR020598">
    <property type="entry name" value="rRNA_Ade_methylase_Trfase_N"/>
</dbReference>